<keyword evidence="5" id="KW-0479">Metal-binding</keyword>
<evidence type="ECO:0000256" key="11">
    <source>
        <dbReference type="SAM" id="SignalP"/>
    </source>
</evidence>
<keyword evidence="7" id="KW-0067">ATP-binding</keyword>
<gene>
    <name evidence="12" type="ORF">VSP0166_LOCUS17120</name>
</gene>
<feature type="chain" id="PRO_5030777180" description="Selenoprotein O" evidence="11">
    <location>
        <begin position="28"/>
        <end position="580"/>
    </location>
</feature>
<dbReference type="Pfam" id="PF02696">
    <property type="entry name" value="SelO"/>
    <property type="match status" value="1"/>
</dbReference>
<evidence type="ECO:0000256" key="3">
    <source>
        <dbReference type="ARBA" id="ARBA00022679"/>
    </source>
</evidence>
<evidence type="ECO:0000256" key="1">
    <source>
        <dbReference type="ARBA" id="ARBA00001946"/>
    </source>
</evidence>
<name>A0A7S4IUF6_9EUKA</name>
<evidence type="ECO:0000256" key="10">
    <source>
        <dbReference type="SAM" id="MobiDB-lite"/>
    </source>
</evidence>
<evidence type="ECO:0000256" key="5">
    <source>
        <dbReference type="ARBA" id="ARBA00022723"/>
    </source>
</evidence>
<proteinExistence type="inferred from homology"/>
<dbReference type="PANTHER" id="PTHR12153:SF15">
    <property type="entry name" value="PROTEIN ADENYLYLTRANSFERASE SELO, MITOCHONDRIAL"/>
    <property type="match status" value="1"/>
</dbReference>
<feature type="region of interest" description="Disordered" evidence="10">
    <location>
        <begin position="549"/>
        <end position="580"/>
    </location>
</feature>
<dbReference type="GO" id="GO:0005524">
    <property type="term" value="F:ATP binding"/>
    <property type="evidence" value="ECO:0007669"/>
    <property type="project" value="UniProtKB-KW"/>
</dbReference>
<dbReference type="EMBL" id="HBKP01024557">
    <property type="protein sequence ID" value="CAE2239854.1"/>
    <property type="molecule type" value="Transcribed_RNA"/>
</dbReference>
<evidence type="ECO:0000256" key="9">
    <source>
        <dbReference type="ARBA" id="ARBA00031547"/>
    </source>
</evidence>
<accession>A0A7S4IUF6</accession>
<keyword evidence="4" id="KW-0548">Nucleotidyltransferase</keyword>
<feature type="compositionally biased region" description="Basic and acidic residues" evidence="10">
    <location>
        <begin position="550"/>
        <end position="561"/>
    </location>
</feature>
<reference evidence="12" key="1">
    <citation type="submission" date="2021-01" db="EMBL/GenBank/DDBJ databases">
        <authorList>
            <person name="Corre E."/>
            <person name="Pelletier E."/>
            <person name="Niang G."/>
            <person name="Scheremetjew M."/>
            <person name="Finn R."/>
            <person name="Kale V."/>
            <person name="Holt S."/>
            <person name="Cochrane G."/>
            <person name="Meng A."/>
            <person name="Brown T."/>
            <person name="Cohen L."/>
        </authorList>
    </citation>
    <scope>NUCLEOTIDE SEQUENCE</scope>
    <source>
        <strain evidence="12">DIVA3 518/3/11/1/6</strain>
    </source>
</reference>
<dbReference type="PANTHER" id="PTHR12153">
    <property type="entry name" value="SELENOPROTEIN O"/>
    <property type="match status" value="1"/>
</dbReference>
<dbReference type="InterPro" id="IPR003846">
    <property type="entry name" value="SelO"/>
</dbReference>
<keyword evidence="3" id="KW-0808">Transferase</keyword>
<feature type="signal peptide" evidence="11">
    <location>
        <begin position="1"/>
        <end position="27"/>
    </location>
</feature>
<organism evidence="12">
    <name type="scientific">Vannella robusta</name>
    <dbReference type="NCBI Taxonomy" id="1487602"/>
    <lineage>
        <taxon>Eukaryota</taxon>
        <taxon>Amoebozoa</taxon>
        <taxon>Discosea</taxon>
        <taxon>Flabellinia</taxon>
        <taxon>Vannellidae</taxon>
        <taxon>Vannella</taxon>
    </lineage>
</organism>
<dbReference type="HAMAP" id="MF_00692">
    <property type="entry name" value="SelO"/>
    <property type="match status" value="1"/>
</dbReference>
<comment type="similarity">
    <text evidence="2">Belongs to the SELO family.</text>
</comment>
<keyword evidence="6" id="KW-0547">Nucleotide-binding</keyword>
<evidence type="ECO:0000256" key="6">
    <source>
        <dbReference type="ARBA" id="ARBA00022741"/>
    </source>
</evidence>
<comment type="cofactor">
    <cofactor evidence="1">
        <name>Mg(2+)</name>
        <dbReference type="ChEBI" id="CHEBI:18420"/>
    </cofactor>
</comment>
<dbReference type="GO" id="GO:0016779">
    <property type="term" value="F:nucleotidyltransferase activity"/>
    <property type="evidence" value="ECO:0007669"/>
    <property type="project" value="UniProtKB-KW"/>
</dbReference>
<sequence length="580" mass="65587">MFFHFLGLLMLRGFVLLFVVFVVYSTADLICIDGVCENDAEAPEVEDLFLGKTFQYETSLQKLQRDSHTDKDLYGAFLGPSPIESCEMVDTNYELFTQFFTQDLNYINDDPFLSYLCGKQTPPGSMPFAHRYGGLQFARWAELGDGRALSWGNIKPNGFSKLGDIHPFWEFQVKGSGITPYSRDGDGRAVLRSSIREYLGSWALHNLGVPTSLVAAIARETTPSVVRDPFYDGNFVTEHAAVTLRISPTWLRFGSFQLLHKEGSEKAHRKLIGYTIDKFFPFLLNDGETGAQLFGARASPRASEICTHMLNEIIIRTAKLVAHWKAHGFCHGVMNTDNMSVFGVTIDYGPFGFMDNYNPDWICNLSDDKGRYKFGTQESVAMWNVKQFADSLAPYVSIPQQVKALGDFFPQYKETYIQIMSRKLGFNPDVALPIDETIVDSILEIITGIDYHQFWRTLATHMGSGTVPPTAVTDMLSEENAKLFVAWWKFLDKRRELSNLSANEQRKSMLKNNPIYVLRNHIAEKAIQDANEGNFETVKTLRRILANPYTKDKKLTPEEQKFFTSPPPPDADPVRVSCSS</sequence>
<evidence type="ECO:0000256" key="8">
    <source>
        <dbReference type="ARBA" id="ARBA00022842"/>
    </source>
</evidence>
<evidence type="ECO:0000313" key="12">
    <source>
        <dbReference type="EMBL" id="CAE2239854.1"/>
    </source>
</evidence>
<keyword evidence="8" id="KW-0460">Magnesium</keyword>
<evidence type="ECO:0000256" key="4">
    <source>
        <dbReference type="ARBA" id="ARBA00022695"/>
    </source>
</evidence>
<protein>
    <recommendedName>
        <fullName evidence="9">Selenoprotein O</fullName>
    </recommendedName>
</protein>
<evidence type="ECO:0000256" key="2">
    <source>
        <dbReference type="ARBA" id="ARBA00009747"/>
    </source>
</evidence>
<dbReference type="AlphaFoldDB" id="A0A7S4IUF6"/>
<evidence type="ECO:0000256" key="7">
    <source>
        <dbReference type="ARBA" id="ARBA00022840"/>
    </source>
</evidence>
<keyword evidence="11" id="KW-0732">Signal</keyword>
<dbReference type="GO" id="GO:0046872">
    <property type="term" value="F:metal ion binding"/>
    <property type="evidence" value="ECO:0007669"/>
    <property type="project" value="UniProtKB-KW"/>
</dbReference>